<proteinExistence type="predicted"/>
<feature type="transmembrane region" description="Helical" evidence="1">
    <location>
        <begin position="50"/>
        <end position="67"/>
    </location>
</feature>
<gene>
    <name evidence="3" type="ORF">SAMN02745191_0264</name>
</gene>
<keyword evidence="1" id="KW-0472">Membrane</keyword>
<organism evidence="3 4">
    <name type="scientific">Anaerorhabdus furcosa</name>
    <dbReference type="NCBI Taxonomy" id="118967"/>
    <lineage>
        <taxon>Bacteria</taxon>
        <taxon>Bacillati</taxon>
        <taxon>Bacillota</taxon>
        <taxon>Erysipelotrichia</taxon>
        <taxon>Erysipelotrichales</taxon>
        <taxon>Erysipelotrichaceae</taxon>
        <taxon>Anaerorhabdus</taxon>
    </lineage>
</organism>
<name>A0A1T4K2T0_9FIRM</name>
<dbReference type="InterPro" id="IPR036890">
    <property type="entry name" value="HATPase_C_sf"/>
</dbReference>
<dbReference type="RefSeq" id="WP_078710717.1">
    <property type="nucleotide sequence ID" value="NZ_FUWY01000001.1"/>
</dbReference>
<feature type="domain" description="Sensor histidine kinase NatK-like C-terminal" evidence="2">
    <location>
        <begin position="317"/>
        <end position="397"/>
    </location>
</feature>
<feature type="transmembrane region" description="Helical" evidence="1">
    <location>
        <begin position="145"/>
        <end position="166"/>
    </location>
</feature>
<dbReference type="SUPFAM" id="SSF55874">
    <property type="entry name" value="ATPase domain of HSP90 chaperone/DNA topoisomerase II/histidine kinase"/>
    <property type="match status" value="1"/>
</dbReference>
<reference evidence="4" key="1">
    <citation type="submission" date="2017-02" db="EMBL/GenBank/DDBJ databases">
        <authorList>
            <person name="Varghese N."/>
            <person name="Submissions S."/>
        </authorList>
    </citation>
    <scope>NUCLEOTIDE SEQUENCE [LARGE SCALE GENOMIC DNA]</scope>
    <source>
        <strain evidence="4">ATCC 25662</strain>
    </source>
</reference>
<feature type="transmembrane region" description="Helical" evidence="1">
    <location>
        <begin position="74"/>
        <end position="94"/>
    </location>
</feature>
<evidence type="ECO:0000256" key="1">
    <source>
        <dbReference type="SAM" id="Phobius"/>
    </source>
</evidence>
<dbReference type="InterPro" id="IPR032834">
    <property type="entry name" value="NatK-like_C"/>
</dbReference>
<evidence type="ECO:0000313" key="4">
    <source>
        <dbReference type="Proteomes" id="UP000243297"/>
    </source>
</evidence>
<keyword evidence="1" id="KW-1133">Transmembrane helix</keyword>
<sequence>MNYIIDTTIYLSFLFIMFRKKDKTHLTISILFSLIFLAFLFKISIFELNFKNVTFIILIYAIIINLSDESDFEIFYTMVLYLVLGNLMSQIVTYSYYNLQTTYKNLLIYLLNNYANIFIISRIFILLTYLLLAHFRNKHKIKFSLLEILPLLIISGTLLFICVLLSKMLFGQWILSIDILIIDIFILLIVIIVNILYHYLVQHKERINEVEFEKIILQNKIITQKRICELNDEIIHFRHDIKHSFRYIEDLLQIGDISTALSIVKKQHELPVLNSHYVITQCPLFDLIINDYKDKSIVEKFDFKTTANITSDVNIDALKFNSILCNCLDNAFENCGVEGFIELSAVINDSSININITNSIAKNIFPIQKDKKFHGKGINNIRSNINSLNGNFNIILDSLAYTSISIPNYPSK</sequence>
<evidence type="ECO:0000259" key="2">
    <source>
        <dbReference type="Pfam" id="PF14501"/>
    </source>
</evidence>
<feature type="transmembrane region" description="Helical" evidence="1">
    <location>
        <begin position="26"/>
        <end position="44"/>
    </location>
</feature>
<dbReference type="AlphaFoldDB" id="A0A1T4K2T0"/>
<dbReference type="STRING" id="118967.SAMN02745191_0264"/>
<accession>A0A1T4K2T0</accession>
<dbReference type="Pfam" id="PF14501">
    <property type="entry name" value="HATPase_c_5"/>
    <property type="match status" value="1"/>
</dbReference>
<keyword evidence="4" id="KW-1185">Reference proteome</keyword>
<keyword evidence="1" id="KW-0812">Transmembrane</keyword>
<dbReference type="Proteomes" id="UP000243297">
    <property type="component" value="Unassembled WGS sequence"/>
</dbReference>
<evidence type="ECO:0000313" key="3">
    <source>
        <dbReference type="EMBL" id="SJZ36741.1"/>
    </source>
</evidence>
<feature type="transmembrane region" description="Helical" evidence="1">
    <location>
        <begin position="114"/>
        <end position="133"/>
    </location>
</feature>
<feature type="transmembrane region" description="Helical" evidence="1">
    <location>
        <begin position="172"/>
        <end position="197"/>
    </location>
</feature>
<protein>
    <submittedName>
        <fullName evidence="3">GHKL domain-containing protein</fullName>
    </submittedName>
</protein>
<dbReference type="EMBL" id="FUWY01000001">
    <property type="protein sequence ID" value="SJZ36741.1"/>
    <property type="molecule type" value="Genomic_DNA"/>
</dbReference>